<keyword evidence="2" id="KW-1185">Reference proteome</keyword>
<evidence type="ECO:0000313" key="2">
    <source>
        <dbReference type="Proteomes" id="UP000307657"/>
    </source>
</evidence>
<sequence>MYLRILFFFTFIINSNSIINAQENVDYYRHMVFRASPYGSLMGRYPVGSDKVGFGAHFRIFKEENGRVSKIEYWFRNKLTRGGYNRFGAIAGAARLTFKYEDNKIIRSYLDEQGKPMLNYWKVAVEEIELDDKGYKKSMIYKDLSGNRVEDSRGVWVMNWQVSEDGKEVIEERTGKDGKSRRFNNFLDFGRVKMIFDERGLRWETWNIDDKGNRINSEKRKVAGVYTKWDVSSLDEKQITWVDTNGNPKNVEPFEVMKGNYGFCTEIYEHDANGYNTGVVKYDAEGDLVTPDSDNNVFSRSIYDNYGFLIDQRYFNSAGIPSLNDNGVARIELIRNKARLVIEVRFYGLDGKLKNRNEDGVASIKLKYDENEQLIEIKNFDLEGNEVIK</sequence>
<dbReference type="AlphaFoldDB" id="A0A4U0EYP3"/>
<accession>A0A4U0EYP3</accession>
<organism evidence="1 2">
    <name type="scientific">Pontimicrobium aquaticum</name>
    <dbReference type="NCBI Taxonomy" id="2565367"/>
    <lineage>
        <taxon>Bacteria</taxon>
        <taxon>Pseudomonadati</taxon>
        <taxon>Bacteroidota</taxon>
        <taxon>Flavobacteriia</taxon>
        <taxon>Flavobacteriales</taxon>
        <taxon>Flavobacteriaceae</taxon>
        <taxon>Pontimicrobium</taxon>
    </lineage>
</organism>
<gene>
    <name evidence="1" type="ORF">E5167_03700</name>
</gene>
<evidence type="ECO:0000313" key="1">
    <source>
        <dbReference type="EMBL" id="TJY37060.1"/>
    </source>
</evidence>
<protein>
    <submittedName>
        <fullName evidence="1">Uncharacterized protein</fullName>
    </submittedName>
</protein>
<proteinExistence type="predicted"/>
<dbReference type="OrthoDB" id="5732224at2"/>
<name>A0A4U0EYP3_9FLAO</name>
<dbReference type="Proteomes" id="UP000307657">
    <property type="component" value="Unassembled WGS sequence"/>
</dbReference>
<dbReference type="RefSeq" id="WP_136841177.1">
    <property type="nucleotide sequence ID" value="NZ_SUPL01000002.1"/>
</dbReference>
<dbReference type="EMBL" id="SUPL01000002">
    <property type="protein sequence ID" value="TJY37060.1"/>
    <property type="molecule type" value="Genomic_DNA"/>
</dbReference>
<reference evidence="1 2" key="1">
    <citation type="submission" date="2019-04" db="EMBL/GenBank/DDBJ databases">
        <title>Lacinutrix sp. nov., isolated from marine water.</title>
        <authorList>
            <person name="Kim W."/>
        </authorList>
    </citation>
    <scope>NUCLEOTIDE SEQUENCE [LARGE SCALE GENOMIC DNA]</scope>
    <source>
        <strain evidence="1 2">CAU 1491</strain>
    </source>
</reference>
<comment type="caution">
    <text evidence="1">The sequence shown here is derived from an EMBL/GenBank/DDBJ whole genome shotgun (WGS) entry which is preliminary data.</text>
</comment>